<keyword evidence="2" id="KW-1185">Reference proteome</keyword>
<gene>
    <name evidence="1" type="ORF">TBRA_LOCUS5644</name>
</gene>
<name>A0A6H5IB62_9HYME</name>
<proteinExistence type="predicted"/>
<protein>
    <submittedName>
        <fullName evidence="1">Uncharacterized protein</fullName>
    </submittedName>
</protein>
<reference evidence="1 2" key="1">
    <citation type="submission" date="2020-02" db="EMBL/GenBank/DDBJ databases">
        <authorList>
            <person name="Ferguson B K."/>
        </authorList>
    </citation>
    <scope>NUCLEOTIDE SEQUENCE [LARGE SCALE GENOMIC DNA]</scope>
</reference>
<sequence length="91" mass="10433">APEALRDPTHSIRAVRPTEDREALPIYITSATDSKIVPRDMDTEEYENNYNLTLTSNSRIAQGRMECIKHSRTSKERFDCRARGSFDLSND</sequence>
<dbReference type="Proteomes" id="UP000479190">
    <property type="component" value="Unassembled WGS sequence"/>
</dbReference>
<evidence type="ECO:0000313" key="2">
    <source>
        <dbReference type="Proteomes" id="UP000479190"/>
    </source>
</evidence>
<feature type="non-terminal residue" evidence="1">
    <location>
        <position position="1"/>
    </location>
</feature>
<dbReference type="EMBL" id="CADCXV010000721">
    <property type="protein sequence ID" value="CAB0033746.1"/>
    <property type="molecule type" value="Genomic_DNA"/>
</dbReference>
<evidence type="ECO:0000313" key="1">
    <source>
        <dbReference type="EMBL" id="CAB0033746.1"/>
    </source>
</evidence>
<accession>A0A6H5IB62</accession>
<organism evidence="1 2">
    <name type="scientific">Trichogramma brassicae</name>
    <dbReference type="NCBI Taxonomy" id="86971"/>
    <lineage>
        <taxon>Eukaryota</taxon>
        <taxon>Metazoa</taxon>
        <taxon>Ecdysozoa</taxon>
        <taxon>Arthropoda</taxon>
        <taxon>Hexapoda</taxon>
        <taxon>Insecta</taxon>
        <taxon>Pterygota</taxon>
        <taxon>Neoptera</taxon>
        <taxon>Endopterygota</taxon>
        <taxon>Hymenoptera</taxon>
        <taxon>Apocrita</taxon>
        <taxon>Proctotrupomorpha</taxon>
        <taxon>Chalcidoidea</taxon>
        <taxon>Trichogrammatidae</taxon>
        <taxon>Trichogramma</taxon>
    </lineage>
</organism>
<dbReference type="AlphaFoldDB" id="A0A6H5IB62"/>